<proteinExistence type="predicted"/>
<organism evidence="1 2">
    <name type="scientific">Stylonychia lemnae</name>
    <name type="common">Ciliate</name>
    <dbReference type="NCBI Taxonomy" id="5949"/>
    <lineage>
        <taxon>Eukaryota</taxon>
        <taxon>Sar</taxon>
        <taxon>Alveolata</taxon>
        <taxon>Ciliophora</taxon>
        <taxon>Intramacronucleata</taxon>
        <taxon>Spirotrichea</taxon>
        <taxon>Stichotrichia</taxon>
        <taxon>Sporadotrichida</taxon>
        <taxon>Oxytrichidae</taxon>
        <taxon>Stylonychinae</taxon>
        <taxon>Stylonychia</taxon>
    </lineage>
</organism>
<dbReference type="InParanoid" id="A0A078B8G4"/>
<evidence type="ECO:0000313" key="1">
    <source>
        <dbReference type="EMBL" id="CDW90486.1"/>
    </source>
</evidence>
<dbReference type="AlphaFoldDB" id="A0A078B8G4"/>
<dbReference type="EMBL" id="CCKQ01018517">
    <property type="protein sequence ID" value="CDW90486.1"/>
    <property type="molecule type" value="Genomic_DNA"/>
</dbReference>
<accession>A0A078B8G4</accession>
<evidence type="ECO:0000313" key="2">
    <source>
        <dbReference type="Proteomes" id="UP000039865"/>
    </source>
</evidence>
<reference evidence="1 2" key="1">
    <citation type="submission" date="2014-06" db="EMBL/GenBank/DDBJ databases">
        <authorList>
            <person name="Swart Estienne"/>
        </authorList>
    </citation>
    <scope>NUCLEOTIDE SEQUENCE [LARGE SCALE GENOMIC DNA]</scope>
    <source>
        <strain evidence="1 2">130c</strain>
    </source>
</reference>
<protein>
    <submittedName>
        <fullName evidence="1">Uncharacterized protein</fullName>
    </submittedName>
</protein>
<gene>
    <name evidence="1" type="primary">Contig11678.g12492</name>
    <name evidence="1" type="ORF">STYLEM_19630</name>
</gene>
<sequence>MSVYSESFLQNQIVNYKLILIKNHKRKVEDTSITLQSTNPKEPLSPQVIPITDKPKTLQRPLLQKSKGALTPKYVKLHARINPTRKEIQINLIHYSMVKIQHLGIQQWDNDTLYKKQCPIKTKGIIKQYNLQQQLIRILFKAFIIPKREQLKQSPPKQNFYLLKLTEKRAHQRALQTLLHLCQNLKLIKIHLRYINKIISQRKNKLVFKRKVSCRSQRGLVRENLERELIVLILFMEVDMAIT</sequence>
<name>A0A078B8G4_STYLE</name>
<dbReference type="Proteomes" id="UP000039865">
    <property type="component" value="Unassembled WGS sequence"/>
</dbReference>
<keyword evidence="2" id="KW-1185">Reference proteome</keyword>